<reference evidence="2" key="1">
    <citation type="journal article" date="2016" name="Genome Announc.">
        <title>Complete genome sequence of Alkaliphilus metalliredigens strain QYMF, an alkaliphilic and metal-reducing bacterium isolated from borax-contaminated leachate ponds.</title>
        <authorList>
            <person name="Hwang C."/>
            <person name="Copeland A."/>
            <person name="Lucas S."/>
            <person name="Lapidus A."/>
            <person name="Barry K."/>
            <person name="Detter J.C."/>
            <person name="Glavina Del Rio T."/>
            <person name="Hammon N."/>
            <person name="Israni S."/>
            <person name="Dalin E."/>
            <person name="Tice H."/>
            <person name="Pitluck S."/>
            <person name="Chertkov O."/>
            <person name="Brettin T."/>
            <person name="Bruce D."/>
            <person name="Han C."/>
            <person name="Schmutz J."/>
            <person name="Larimer F."/>
            <person name="Land M.L."/>
            <person name="Hauser L."/>
            <person name="Kyrpides N."/>
            <person name="Mikhailova N."/>
            <person name="Ye Q."/>
            <person name="Zhou J."/>
            <person name="Richardson P."/>
            <person name="Fields M.W."/>
        </authorList>
    </citation>
    <scope>NUCLEOTIDE SEQUENCE [LARGE SCALE GENOMIC DNA]</scope>
    <source>
        <strain evidence="2">QYMF</strain>
    </source>
</reference>
<keyword evidence="2" id="KW-1185">Reference proteome</keyword>
<protein>
    <recommendedName>
        <fullName evidence="3">26 kDa periplasmic immunogenic protein</fullName>
    </recommendedName>
</protein>
<dbReference type="HOGENOM" id="CLU_080344_1_1_9"/>
<dbReference type="InterPro" id="IPR052022">
    <property type="entry name" value="26kDa_periplasmic_antigen"/>
</dbReference>
<dbReference type="PANTHER" id="PTHR34387:SF2">
    <property type="entry name" value="SLR1258 PROTEIN"/>
    <property type="match status" value="1"/>
</dbReference>
<dbReference type="Proteomes" id="UP000001572">
    <property type="component" value="Chromosome"/>
</dbReference>
<sequence length="248" mass="27486">MRKNLLRATTLLMITVLTMGAYFYTSWSQNTTASAMNDSNAAIVVNGSGIVKVKPDIAYINLGVNTSNTDAKQAQTENTRLMDGIMKSLNKAGIPEDDIKTVGYNIYPQHRYDQTKNESIVTGYEVTNMVEVTIKNIDKVGEIIDLATESGANNINSVRFAVDDTNPHYQKALQQALQDAKQKATALAQPINVQINKPHRITEMSRHDGVIYKNYETADMARTESAMNTPISAGDLEISAQLQVEYRY</sequence>
<proteinExistence type="predicted"/>
<dbReference type="Gene3D" id="3.30.70.2970">
    <property type="entry name" value="Protein of unknown function (DUF541), domain 2"/>
    <property type="match status" value="1"/>
</dbReference>
<gene>
    <name evidence="1" type="ordered locus">Amet_1086</name>
</gene>
<dbReference type="InterPro" id="IPR007497">
    <property type="entry name" value="SIMPL/DUF541"/>
</dbReference>
<dbReference type="AlphaFoldDB" id="A6TM80"/>
<dbReference type="OrthoDB" id="9785192at2"/>
<dbReference type="Pfam" id="PF04402">
    <property type="entry name" value="SIMPL"/>
    <property type="match status" value="1"/>
</dbReference>
<evidence type="ECO:0000313" key="2">
    <source>
        <dbReference type="Proteomes" id="UP000001572"/>
    </source>
</evidence>
<evidence type="ECO:0008006" key="3">
    <source>
        <dbReference type="Google" id="ProtNLM"/>
    </source>
</evidence>
<dbReference type="eggNOG" id="COG2968">
    <property type="taxonomic scope" value="Bacteria"/>
</dbReference>
<dbReference type="EMBL" id="CP000724">
    <property type="protein sequence ID" value="ABR47298.1"/>
    <property type="molecule type" value="Genomic_DNA"/>
</dbReference>
<organism evidence="1 2">
    <name type="scientific">Alkaliphilus metalliredigens (strain QYMF)</name>
    <dbReference type="NCBI Taxonomy" id="293826"/>
    <lineage>
        <taxon>Bacteria</taxon>
        <taxon>Bacillati</taxon>
        <taxon>Bacillota</taxon>
        <taxon>Clostridia</taxon>
        <taxon>Peptostreptococcales</taxon>
        <taxon>Natronincolaceae</taxon>
        <taxon>Alkaliphilus</taxon>
    </lineage>
</organism>
<dbReference type="PANTHER" id="PTHR34387">
    <property type="entry name" value="SLR1258 PROTEIN"/>
    <property type="match status" value="1"/>
</dbReference>
<accession>A6TM80</accession>
<dbReference type="KEGG" id="amt:Amet_1086"/>
<dbReference type="RefSeq" id="WP_012062340.1">
    <property type="nucleotide sequence ID" value="NC_009633.1"/>
</dbReference>
<dbReference type="Gene3D" id="3.30.110.170">
    <property type="entry name" value="Protein of unknown function (DUF541), domain 1"/>
    <property type="match status" value="1"/>
</dbReference>
<dbReference type="GO" id="GO:0006974">
    <property type="term" value="P:DNA damage response"/>
    <property type="evidence" value="ECO:0007669"/>
    <property type="project" value="TreeGrafter"/>
</dbReference>
<evidence type="ECO:0000313" key="1">
    <source>
        <dbReference type="EMBL" id="ABR47298.1"/>
    </source>
</evidence>
<name>A6TM80_ALKMQ</name>